<dbReference type="InterPro" id="IPR022689">
    <property type="entry name" value="Iron_dep_repressor"/>
</dbReference>
<evidence type="ECO:0000256" key="2">
    <source>
        <dbReference type="ARBA" id="ARBA00007871"/>
    </source>
</evidence>
<protein>
    <recommendedName>
        <fullName evidence="4">Transcriptional regulator MntR</fullName>
    </recommendedName>
    <alternativeName>
        <fullName evidence="13">Manganese transport regulator</fullName>
    </alternativeName>
</protein>
<comment type="subunit">
    <text evidence="3">Homodimer.</text>
</comment>
<keyword evidence="16" id="KW-1185">Reference proteome</keyword>
<dbReference type="InterPro" id="IPR022687">
    <property type="entry name" value="HTH_DTXR"/>
</dbReference>
<reference evidence="15" key="1">
    <citation type="submission" date="2022-05" db="EMBL/GenBank/DDBJ databases">
        <authorList>
            <person name="Sun X."/>
        </authorList>
    </citation>
    <scope>NUCLEOTIDE SEQUENCE</scope>
    <source>
        <strain evidence="15">Ai-910</strain>
    </source>
</reference>
<dbReference type="InterPro" id="IPR036388">
    <property type="entry name" value="WH-like_DNA-bd_sf"/>
</dbReference>
<evidence type="ECO:0000256" key="8">
    <source>
        <dbReference type="ARBA" id="ARBA00023125"/>
    </source>
</evidence>
<keyword evidence="6" id="KW-0678">Repressor</keyword>
<dbReference type="SMART" id="SM00529">
    <property type="entry name" value="HTH_DTXR"/>
    <property type="match status" value="1"/>
</dbReference>
<dbReference type="Proteomes" id="UP001056426">
    <property type="component" value="Chromosome"/>
</dbReference>
<dbReference type="InterPro" id="IPR036421">
    <property type="entry name" value="Fe_dep_repressor_sf"/>
</dbReference>
<dbReference type="GO" id="GO:0046983">
    <property type="term" value="F:protein dimerization activity"/>
    <property type="evidence" value="ECO:0007669"/>
    <property type="project" value="InterPro"/>
</dbReference>
<evidence type="ECO:0000256" key="12">
    <source>
        <dbReference type="ARBA" id="ARBA00025185"/>
    </source>
</evidence>
<keyword evidence="11" id="KW-0464">Manganese</keyword>
<dbReference type="Gene3D" id="2.30.30.90">
    <property type="match status" value="1"/>
</dbReference>
<dbReference type="GO" id="GO:0003700">
    <property type="term" value="F:DNA-binding transcription factor activity"/>
    <property type="evidence" value="ECO:0007669"/>
    <property type="project" value="InterPro"/>
</dbReference>
<evidence type="ECO:0000256" key="10">
    <source>
        <dbReference type="ARBA" id="ARBA00023163"/>
    </source>
</evidence>
<evidence type="ECO:0000256" key="11">
    <source>
        <dbReference type="ARBA" id="ARBA00023211"/>
    </source>
</evidence>
<keyword evidence="8" id="KW-0238">DNA-binding</keyword>
<keyword evidence="10" id="KW-0804">Transcription</keyword>
<dbReference type="InterPro" id="IPR050536">
    <property type="entry name" value="DtxR_MntR_Metal-Reg"/>
</dbReference>
<name>A0A9J6ZPF2_9BACT</name>
<evidence type="ECO:0000256" key="4">
    <source>
        <dbReference type="ARBA" id="ARBA00022386"/>
    </source>
</evidence>
<evidence type="ECO:0000256" key="5">
    <source>
        <dbReference type="ARBA" id="ARBA00022490"/>
    </source>
</evidence>
<dbReference type="PANTHER" id="PTHR33238">
    <property type="entry name" value="IRON (METAL) DEPENDENT REPRESSOR, DTXR FAMILY"/>
    <property type="match status" value="1"/>
</dbReference>
<keyword evidence="5" id="KW-0963">Cytoplasm</keyword>
<feature type="domain" description="HTH dtxR-type" evidence="14">
    <location>
        <begin position="18"/>
        <end position="80"/>
    </location>
</feature>
<dbReference type="PANTHER" id="PTHR33238:SF11">
    <property type="entry name" value="TRANSCRIPTIONAL REGULATOR MNTR"/>
    <property type="match status" value="1"/>
</dbReference>
<keyword evidence="7" id="KW-0805">Transcription regulation</keyword>
<dbReference type="RefSeq" id="WP_250722777.1">
    <property type="nucleotide sequence ID" value="NZ_CP098400.1"/>
</dbReference>
<evidence type="ECO:0000256" key="7">
    <source>
        <dbReference type="ARBA" id="ARBA00023015"/>
    </source>
</evidence>
<dbReference type="InterPro" id="IPR001367">
    <property type="entry name" value="Fe_dep_repressor"/>
</dbReference>
<sequence length="237" mass="27200">MQINLSALKFAVYQFDKMSISIDNFLKTIFLLSQEKPGDVSRSLLASRLNVSSAAVTDMARKLALRGLVDYSPYKDLTLSDEGRAEALKIIRKHRLWELFLHKILDLDLKTVHEEAERLEHHSSDELMNHIDAFLGFPDFDPHGEPIPGRDGDLPVQIGLESLSAVEDNKDYVVSRLIVREPEIFDLFESYGIRPGVLIRNLRSFDFDRSMEVEIGDRRMILSEELVQRIFVTIKDI</sequence>
<evidence type="ECO:0000259" key="14">
    <source>
        <dbReference type="PROSITE" id="PS50944"/>
    </source>
</evidence>
<dbReference type="InterPro" id="IPR007167">
    <property type="entry name" value="Fe-transptr_FeoA-like"/>
</dbReference>
<evidence type="ECO:0000313" key="16">
    <source>
        <dbReference type="Proteomes" id="UP001056426"/>
    </source>
</evidence>
<gene>
    <name evidence="15" type="ORF">M9189_09755</name>
</gene>
<comment type="function">
    <text evidence="12">In the presence of manganese, represses expression of mntH and mntS. Up-regulates expression of mntP.</text>
</comment>
<comment type="subcellular location">
    <subcellularLocation>
        <location evidence="1">Cytoplasm</location>
    </subcellularLocation>
</comment>
<evidence type="ECO:0000256" key="6">
    <source>
        <dbReference type="ARBA" id="ARBA00022491"/>
    </source>
</evidence>
<dbReference type="InterPro" id="IPR036390">
    <property type="entry name" value="WH_DNA-bd_sf"/>
</dbReference>
<organism evidence="15 16">
    <name type="scientific">Xiashengella succiniciproducens</name>
    <dbReference type="NCBI Taxonomy" id="2949635"/>
    <lineage>
        <taxon>Bacteria</taxon>
        <taxon>Pseudomonadati</taxon>
        <taxon>Bacteroidota</taxon>
        <taxon>Bacteroidia</taxon>
        <taxon>Marinilabiliales</taxon>
        <taxon>Marinilabiliaceae</taxon>
        <taxon>Xiashengella</taxon>
    </lineage>
</organism>
<dbReference type="GO" id="GO:0005737">
    <property type="term" value="C:cytoplasm"/>
    <property type="evidence" value="ECO:0007669"/>
    <property type="project" value="UniProtKB-SubCell"/>
</dbReference>
<evidence type="ECO:0000313" key="15">
    <source>
        <dbReference type="EMBL" id="URW79136.1"/>
    </source>
</evidence>
<dbReference type="Gene3D" id="1.10.10.10">
    <property type="entry name" value="Winged helix-like DNA-binding domain superfamily/Winged helix DNA-binding domain"/>
    <property type="match status" value="1"/>
</dbReference>
<dbReference type="GO" id="GO:0046914">
    <property type="term" value="F:transition metal ion binding"/>
    <property type="evidence" value="ECO:0007669"/>
    <property type="project" value="InterPro"/>
</dbReference>
<proteinExistence type="inferred from homology"/>
<dbReference type="AlphaFoldDB" id="A0A9J6ZPF2"/>
<accession>A0A9J6ZPF2</accession>
<reference evidence="15" key="2">
    <citation type="submission" date="2022-06" db="EMBL/GenBank/DDBJ databases">
        <title>Xiashengella guii gen. nov. sp. nov., a bacterium isolated form anaerobic digestion tank.</title>
        <authorList>
            <person name="Huang H."/>
        </authorList>
    </citation>
    <scope>NUCLEOTIDE SEQUENCE</scope>
    <source>
        <strain evidence="15">Ai-910</strain>
    </source>
</reference>
<dbReference type="Pfam" id="PF02742">
    <property type="entry name" value="Fe_dep_repr_C"/>
    <property type="match status" value="1"/>
</dbReference>
<evidence type="ECO:0000256" key="13">
    <source>
        <dbReference type="ARBA" id="ARBA00032593"/>
    </source>
</evidence>
<dbReference type="Gene3D" id="1.10.60.10">
    <property type="entry name" value="Iron dependent repressor, metal binding and dimerisation domain"/>
    <property type="match status" value="1"/>
</dbReference>
<dbReference type="PROSITE" id="PS50944">
    <property type="entry name" value="HTH_DTXR"/>
    <property type="match status" value="1"/>
</dbReference>
<comment type="similarity">
    <text evidence="2">Belongs to the DtxR/MntR family.</text>
</comment>
<evidence type="ECO:0000256" key="1">
    <source>
        <dbReference type="ARBA" id="ARBA00004496"/>
    </source>
</evidence>
<dbReference type="InterPro" id="IPR038157">
    <property type="entry name" value="FeoA_core_dom"/>
</dbReference>
<evidence type="ECO:0000256" key="3">
    <source>
        <dbReference type="ARBA" id="ARBA00011738"/>
    </source>
</evidence>
<dbReference type="Pfam" id="PF04023">
    <property type="entry name" value="FeoA"/>
    <property type="match status" value="1"/>
</dbReference>
<dbReference type="EMBL" id="CP098400">
    <property type="protein sequence ID" value="URW79136.1"/>
    <property type="molecule type" value="Genomic_DNA"/>
</dbReference>
<keyword evidence="9" id="KW-0010">Activator</keyword>
<dbReference type="SUPFAM" id="SSF47979">
    <property type="entry name" value="Iron-dependent repressor protein, dimerization domain"/>
    <property type="match status" value="1"/>
</dbReference>
<dbReference type="Pfam" id="PF01325">
    <property type="entry name" value="Fe_dep_repress"/>
    <property type="match status" value="1"/>
</dbReference>
<evidence type="ECO:0000256" key="9">
    <source>
        <dbReference type="ARBA" id="ARBA00023159"/>
    </source>
</evidence>
<dbReference type="GO" id="GO:0003677">
    <property type="term" value="F:DNA binding"/>
    <property type="evidence" value="ECO:0007669"/>
    <property type="project" value="UniProtKB-KW"/>
</dbReference>
<dbReference type="KEGG" id="alkq:M9189_09755"/>
<dbReference type="SUPFAM" id="SSF46785">
    <property type="entry name" value="Winged helix' DNA-binding domain"/>
    <property type="match status" value="1"/>
</dbReference>